<sequence length="129" mass="14552">MVSWHGLPLSGQEYGNFQRLSFLEHEHIPTFSNTEGIQLARPDRSARTIEVSAITPARYAGESSSKLPHNAAMFIYVAPLFPTRHRPYLALEQFIGEIALQFAEKLTKNYPSGVQEKWSAATKELCFPD</sequence>
<dbReference type="InterPro" id="IPR008922">
    <property type="entry name" value="Di-copper_centre_dom_sf"/>
</dbReference>
<accession>A0A067MTW8</accession>
<reference evidence="2" key="1">
    <citation type="journal article" date="2014" name="Proc. Natl. Acad. Sci. U.S.A.">
        <title>Extensive sampling of basidiomycete genomes demonstrates inadequacy of the white-rot/brown-rot paradigm for wood decay fungi.</title>
        <authorList>
            <person name="Riley R."/>
            <person name="Salamov A.A."/>
            <person name="Brown D.W."/>
            <person name="Nagy L.G."/>
            <person name="Floudas D."/>
            <person name="Held B.W."/>
            <person name="Levasseur A."/>
            <person name="Lombard V."/>
            <person name="Morin E."/>
            <person name="Otillar R."/>
            <person name="Lindquist E.A."/>
            <person name="Sun H."/>
            <person name="LaButti K.M."/>
            <person name="Schmutz J."/>
            <person name="Jabbour D."/>
            <person name="Luo H."/>
            <person name="Baker S.E."/>
            <person name="Pisabarro A.G."/>
            <person name="Walton J.D."/>
            <person name="Blanchette R.A."/>
            <person name="Henrissat B."/>
            <person name="Martin F."/>
            <person name="Cullen D."/>
            <person name="Hibbett D.S."/>
            <person name="Grigoriev I.V."/>
        </authorList>
    </citation>
    <scope>NUCLEOTIDE SEQUENCE [LARGE SCALE GENOMIC DNA]</scope>
    <source>
        <strain evidence="2">FD-172 SS1</strain>
    </source>
</reference>
<dbReference type="EMBL" id="KL198033">
    <property type="protein sequence ID" value="KDQ15287.1"/>
    <property type="molecule type" value="Genomic_DNA"/>
</dbReference>
<evidence type="ECO:0000313" key="2">
    <source>
        <dbReference type="Proteomes" id="UP000027195"/>
    </source>
</evidence>
<dbReference type="Gene3D" id="1.10.1280.10">
    <property type="entry name" value="Di-copper center containing domain from catechol oxidase"/>
    <property type="match status" value="1"/>
</dbReference>
<dbReference type="HOGENOM" id="CLU_1948484_0_0_1"/>
<dbReference type="Proteomes" id="UP000027195">
    <property type="component" value="Unassembled WGS sequence"/>
</dbReference>
<dbReference type="InParanoid" id="A0A067MTW8"/>
<dbReference type="OrthoDB" id="6132182at2759"/>
<dbReference type="AlphaFoldDB" id="A0A067MTW8"/>
<evidence type="ECO:0000313" key="1">
    <source>
        <dbReference type="EMBL" id="KDQ15287.1"/>
    </source>
</evidence>
<protein>
    <submittedName>
        <fullName evidence="1">Uncharacterized protein</fullName>
    </submittedName>
</protein>
<gene>
    <name evidence="1" type="ORF">BOTBODRAFT_297416</name>
</gene>
<organism evidence="1 2">
    <name type="scientific">Botryobasidium botryosum (strain FD-172 SS1)</name>
    <dbReference type="NCBI Taxonomy" id="930990"/>
    <lineage>
        <taxon>Eukaryota</taxon>
        <taxon>Fungi</taxon>
        <taxon>Dikarya</taxon>
        <taxon>Basidiomycota</taxon>
        <taxon>Agaricomycotina</taxon>
        <taxon>Agaricomycetes</taxon>
        <taxon>Cantharellales</taxon>
        <taxon>Botryobasidiaceae</taxon>
        <taxon>Botryobasidium</taxon>
    </lineage>
</organism>
<name>A0A067MTW8_BOTB1</name>
<keyword evidence="2" id="KW-1185">Reference proteome</keyword>
<proteinExistence type="predicted"/>